<organism evidence="9 10">
    <name type="scientific">Clostridium estertheticum subsp. estertheticum</name>
    <dbReference type="NCBI Taxonomy" id="1552"/>
    <lineage>
        <taxon>Bacteria</taxon>
        <taxon>Bacillati</taxon>
        <taxon>Bacillota</taxon>
        <taxon>Clostridia</taxon>
        <taxon>Eubacteriales</taxon>
        <taxon>Clostridiaceae</taxon>
        <taxon>Clostridium</taxon>
    </lineage>
</organism>
<dbReference type="KEGG" id="ceu:A7L45_19605"/>
<protein>
    <recommendedName>
        <fullName evidence="8">YetF C-terminal domain-containing protein</fullName>
    </recommendedName>
</protein>
<evidence type="ECO:0000313" key="10">
    <source>
        <dbReference type="Proteomes" id="UP000182569"/>
    </source>
</evidence>
<proteinExistence type="inferred from homology"/>
<evidence type="ECO:0000256" key="7">
    <source>
        <dbReference type="SAM" id="Phobius"/>
    </source>
</evidence>
<feature type="transmembrane region" description="Helical" evidence="7">
    <location>
        <begin position="6"/>
        <end position="23"/>
    </location>
</feature>
<evidence type="ECO:0000256" key="5">
    <source>
        <dbReference type="ARBA" id="ARBA00022989"/>
    </source>
</evidence>
<evidence type="ECO:0000256" key="4">
    <source>
        <dbReference type="ARBA" id="ARBA00022692"/>
    </source>
</evidence>
<evidence type="ECO:0000259" key="8">
    <source>
        <dbReference type="Pfam" id="PF04239"/>
    </source>
</evidence>
<dbReference type="Pfam" id="PF04239">
    <property type="entry name" value="DUF421"/>
    <property type="match status" value="1"/>
</dbReference>
<evidence type="ECO:0000256" key="3">
    <source>
        <dbReference type="ARBA" id="ARBA00022475"/>
    </source>
</evidence>
<dbReference type="Proteomes" id="UP000182569">
    <property type="component" value="Chromosome"/>
</dbReference>
<dbReference type="GO" id="GO:0005886">
    <property type="term" value="C:plasma membrane"/>
    <property type="evidence" value="ECO:0007669"/>
    <property type="project" value="UniProtKB-SubCell"/>
</dbReference>
<keyword evidence="6 7" id="KW-0472">Membrane</keyword>
<comment type="subcellular location">
    <subcellularLocation>
        <location evidence="1">Cell membrane</location>
        <topology evidence="1">Multi-pass membrane protein</topology>
    </subcellularLocation>
</comment>
<reference evidence="10" key="1">
    <citation type="journal article" date="2016" name="Front. Microbiol.">
        <title>Complete Genome Sequence of Clostridium estertheticum DSM 8809, a Microbe Identified in Spoiled Vacuum Packed Beef.</title>
        <authorList>
            <person name="Yu Z."/>
            <person name="Gunn L."/>
            <person name="Brennan E."/>
            <person name="Reid R."/>
            <person name="Wall P.G."/>
            <person name="Gaora O.P."/>
            <person name="Hurley D."/>
            <person name="Bolton D."/>
            <person name="Fanning S."/>
        </authorList>
    </citation>
    <scope>NUCLEOTIDE SEQUENCE [LARGE SCALE GENOMIC DNA]</scope>
    <source>
        <strain evidence="10">DSM 8809</strain>
    </source>
</reference>
<evidence type="ECO:0000313" key="9">
    <source>
        <dbReference type="EMBL" id="APC42103.1"/>
    </source>
</evidence>
<dbReference type="PANTHER" id="PTHR34582">
    <property type="entry name" value="UPF0702 TRANSMEMBRANE PROTEIN YCAP"/>
    <property type="match status" value="1"/>
</dbReference>
<evidence type="ECO:0000256" key="2">
    <source>
        <dbReference type="ARBA" id="ARBA00006448"/>
    </source>
</evidence>
<feature type="transmembrane region" description="Helical" evidence="7">
    <location>
        <begin position="55"/>
        <end position="76"/>
    </location>
</feature>
<dbReference type="InterPro" id="IPR007353">
    <property type="entry name" value="DUF421"/>
</dbReference>
<dbReference type="EMBL" id="CP015756">
    <property type="protein sequence ID" value="APC42103.1"/>
    <property type="molecule type" value="Genomic_DNA"/>
</dbReference>
<sequence>MLVLVIRTFFLYFSIIFIMRMMGKKQIGQLEPFELVIALMISDLATFPMEDIRIPLLHAIIPIITLLFLQVASSYIELKSEKARKLLTGTPSILIRDGKIDIKELRYQRFNINDLLEELRLKGYFNLSDIQYAILETSGALSILPKTGQSTATKDDLNITITQESLPIPLIMDGIINYKNLKLIEKDETWLKNILKRNKISYASDLFIGILDSKNKFYYQLKEGKGNKK</sequence>
<dbReference type="STRING" id="1552.A7L45_19605"/>
<dbReference type="Gene3D" id="3.30.240.20">
    <property type="entry name" value="bsu07140 like domains"/>
    <property type="match status" value="2"/>
</dbReference>
<dbReference type="GeneID" id="83590230"/>
<keyword evidence="4 7" id="KW-0812">Transmembrane</keyword>
<feature type="domain" description="YetF C-terminal" evidence="8">
    <location>
        <begin position="79"/>
        <end position="209"/>
    </location>
</feature>
<dbReference type="AlphaFoldDB" id="A0A1J0GLD5"/>
<evidence type="ECO:0000256" key="6">
    <source>
        <dbReference type="ARBA" id="ARBA00023136"/>
    </source>
</evidence>
<dbReference type="OrthoDB" id="1682423at2"/>
<name>A0A1J0GLD5_9CLOT</name>
<keyword evidence="5 7" id="KW-1133">Transmembrane helix</keyword>
<dbReference type="InterPro" id="IPR023090">
    <property type="entry name" value="UPF0702_alpha/beta_dom_sf"/>
</dbReference>
<keyword evidence="3" id="KW-1003">Cell membrane</keyword>
<comment type="similarity">
    <text evidence="2">Belongs to the UPF0702 family.</text>
</comment>
<accession>A0A1J0GLD5</accession>
<keyword evidence="10" id="KW-1185">Reference proteome</keyword>
<dbReference type="PANTHER" id="PTHR34582:SF6">
    <property type="entry name" value="UPF0702 TRANSMEMBRANE PROTEIN YCAP"/>
    <property type="match status" value="1"/>
</dbReference>
<evidence type="ECO:0000256" key="1">
    <source>
        <dbReference type="ARBA" id="ARBA00004651"/>
    </source>
</evidence>
<gene>
    <name evidence="9" type="ORF">A7L45_19605</name>
</gene>
<dbReference type="RefSeq" id="WP_071614394.1">
    <property type="nucleotide sequence ID" value="NZ_CP015756.1"/>
</dbReference>